<accession>A0A3B0VFR5</accession>
<evidence type="ECO:0000256" key="2">
    <source>
        <dbReference type="ARBA" id="ARBA00023054"/>
    </source>
</evidence>
<dbReference type="GO" id="GO:0030313">
    <property type="term" value="C:cell envelope"/>
    <property type="evidence" value="ECO:0007669"/>
    <property type="project" value="UniProtKB-SubCell"/>
</dbReference>
<organism evidence="7">
    <name type="scientific">hydrothermal vent metagenome</name>
    <dbReference type="NCBI Taxonomy" id="652676"/>
    <lineage>
        <taxon>unclassified sequences</taxon>
        <taxon>metagenomes</taxon>
        <taxon>ecological metagenomes</taxon>
    </lineage>
</organism>
<dbReference type="Pfam" id="PF25990">
    <property type="entry name" value="Beta-barrel_YknX"/>
    <property type="match status" value="1"/>
</dbReference>
<feature type="coiled-coil region" evidence="3">
    <location>
        <begin position="168"/>
        <end position="234"/>
    </location>
</feature>
<evidence type="ECO:0000259" key="6">
    <source>
        <dbReference type="Pfam" id="PF25990"/>
    </source>
</evidence>
<evidence type="ECO:0000256" key="4">
    <source>
        <dbReference type="SAM" id="MobiDB-lite"/>
    </source>
</evidence>
<gene>
    <name evidence="7" type="ORF">MNBD_CHLOROFLEXI01-5119</name>
</gene>
<dbReference type="InterPro" id="IPR058625">
    <property type="entry name" value="MdtA-like_BSH"/>
</dbReference>
<dbReference type="InterPro" id="IPR050465">
    <property type="entry name" value="UPF0194_transport"/>
</dbReference>
<sequence>MKTRLLLPIVILMLLGLAACNNVAPTEPTAVPNETSESEAEPTATRPSQSGVTILADGSVVAVQPVLPLSFTASGRLLTLTVQPGDVVAAGDLIATLDDAMLQDAVTNAELQVAQSEINLAQAMAELNKLIDWQPDETAVAFAEANLIAAQAGLENAQTADAAAGNSVTSANVSVAQAERQVADAQKAYDTAFDPGRDWELGDPFRKDFLENERDATTRQLQFAEENLRVARANYSLAFAGLNNDTSLSAEASILNAQQALEQAQKPPTAKQIEAAQLSVSQAELSIQQSELSLKQAQDTVQNAQITAPTAGTVLSVEVSAGAMIGAGSPIITLLDTTQLQFHTSNLSERDLGRVEPGQSVQVTLKAFPNDIIEGNVIRIGTQAAGTVGDAAVFPVIISLDGSDLEIRPGMTGRAEIAGN</sequence>
<feature type="domain" description="YknX-like beta-barrel" evidence="6">
    <location>
        <begin position="345"/>
        <end position="417"/>
    </location>
</feature>
<proteinExistence type="predicted"/>
<evidence type="ECO:0000256" key="1">
    <source>
        <dbReference type="ARBA" id="ARBA00004196"/>
    </source>
</evidence>
<dbReference type="AlphaFoldDB" id="A0A3B0VFR5"/>
<dbReference type="Gene3D" id="2.40.30.170">
    <property type="match status" value="1"/>
</dbReference>
<keyword evidence="2 3" id="KW-0175">Coiled coil</keyword>
<evidence type="ECO:0000256" key="3">
    <source>
        <dbReference type="SAM" id="Coils"/>
    </source>
</evidence>
<name>A0A3B0VFR5_9ZZZZ</name>
<evidence type="ECO:0000259" key="5">
    <source>
        <dbReference type="Pfam" id="PF25917"/>
    </source>
</evidence>
<dbReference type="PANTHER" id="PTHR32347">
    <property type="entry name" value="EFFLUX SYSTEM COMPONENT YKNX-RELATED"/>
    <property type="match status" value="1"/>
</dbReference>
<dbReference type="SUPFAM" id="SSF111369">
    <property type="entry name" value="HlyD-like secretion proteins"/>
    <property type="match status" value="1"/>
</dbReference>
<dbReference type="PROSITE" id="PS51257">
    <property type="entry name" value="PROKAR_LIPOPROTEIN"/>
    <property type="match status" value="1"/>
</dbReference>
<dbReference type="Gene3D" id="2.40.50.100">
    <property type="match status" value="2"/>
</dbReference>
<feature type="domain" description="Multidrug resistance protein MdtA-like barrel-sandwich hybrid" evidence="5">
    <location>
        <begin position="74"/>
        <end position="331"/>
    </location>
</feature>
<comment type="subcellular location">
    <subcellularLocation>
        <location evidence="1">Cell envelope</location>
    </subcellularLocation>
</comment>
<dbReference type="PANTHER" id="PTHR32347:SF23">
    <property type="entry name" value="BLL5650 PROTEIN"/>
    <property type="match status" value="1"/>
</dbReference>
<feature type="region of interest" description="Disordered" evidence="4">
    <location>
        <begin position="28"/>
        <end position="49"/>
    </location>
</feature>
<protein>
    <submittedName>
        <fullName evidence="7">Uncharacterized protein</fullName>
    </submittedName>
</protein>
<evidence type="ECO:0000313" key="7">
    <source>
        <dbReference type="EMBL" id="VAW39143.1"/>
    </source>
</evidence>
<dbReference type="Pfam" id="PF25917">
    <property type="entry name" value="BSH_RND"/>
    <property type="match status" value="1"/>
</dbReference>
<reference evidence="7" key="1">
    <citation type="submission" date="2018-06" db="EMBL/GenBank/DDBJ databases">
        <authorList>
            <person name="Zhirakovskaya E."/>
        </authorList>
    </citation>
    <scope>NUCLEOTIDE SEQUENCE</scope>
</reference>
<dbReference type="InterPro" id="IPR058636">
    <property type="entry name" value="Beta-barrel_YknX"/>
</dbReference>
<dbReference type="EMBL" id="UOEU01000731">
    <property type="protein sequence ID" value="VAW39143.1"/>
    <property type="molecule type" value="Genomic_DNA"/>
</dbReference>
<feature type="coiled-coil region" evidence="3">
    <location>
        <begin position="280"/>
        <end position="307"/>
    </location>
</feature>